<name>A0A1D1VNU7_RAMVA</name>
<keyword evidence="1" id="KW-0732">Signal</keyword>
<evidence type="ECO:0000256" key="1">
    <source>
        <dbReference type="SAM" id="SignalP"/>
    </source>
</evidence>
<organism evidence="2 3">
    <name type="scientific">Ramazzottius varieornatus</name>
    <name type="common">Water bear</name>
    <name type="synonym">Tardigrade</name>
    <dbReference type="NCBI Taxonomy" id="947166"/>
    <lineage>
        <taxon>Eukaryota</taxon>
        <taxon>Metazoa</taxon>
        <taxon>Ecdysozoa</taxon>
        <taxon>Tardigrada</taxon>
        <taxon>Eutardigrada</taxon>
        <taxon>Parachela</taxon>
        <taxon>Hypsibioidea</taxon>
        <taxon>Ramazzottiidae</taxon>
        <taxon>Ramazzottius</taxon>
    </lineage>
</organism>
<reference evidence="2 3" key="1">
    <citation type="journal article" date="2016" name="Nat. Commun.">
        <title>Extremotolerant tardigrade genome and improved radiotolerance of human cultured cells by tardigrade-unique protein.</title>
        <authorList>
            <person name="Hashimoto T."/>
            <person name="Horikawa D.D."/>
            <person name="Saito Y."/>
            <person name="Kuwahara H."/>
            <person name="Kozuka-Hata H."/>
            <person name="Shin-I T."/>
            <person name="Minakuchi Y."/>
            <person name="Ohishi K."/>
            <person name="Motoyama A."/>
            <person name="Aizu T."/>
            <person name="Enomoto A."/>
            <person name="Kondo K."/>
            <person name="Tanaka S."/>
            <person name="Hara Y."/>
            <person name="Koshikawa S."/>
            <person name="Sagara H."/>
            <person name="Miura T."/>
            <person name="Yokobori S."/>
            <person name="Miyagawa K."/>
            <person name="Suzuki Y."/>
            <person name="Kubo T."/>
            <person name="Oyama M."/>
            <person name="Kohara Y."/>
            <person name="Fujiyama A."/>
            <person name="Arakawa K."/>
            <person name="Katayama T."/>
            <person name="Toyoda A."/>
            <person name="Kunieda T."/>
        </authorList>
    </citation>
    <scope>NUCLEOTIDE SEQUENCE [LARGE SCALE GENOMIC DNA]</scope>
    <source>
        <strain evidence="2 3">YOKOZUNA-1</strain>
    </source>
</reference>
<keyword evidence="3" id="KW-1185">Reference proteome</keyword>
<accession>A0A1D1VNU7</accession>
<feature type="signal peptide" evidence="1">
    <location>
        <begin position="1"/>
        <end position="20"/>
    </location>
</feature>
<protein>
    <submittedName>
        <fullName evidence="2">Uncharacterized protein</fullName>
    </submittedName>
</protein>
<proteinExistence type="predicted"/>
<sequence length="275" mass="28539">MKRLTVLSIFVVLIIGLVATRDNTNRQKRQSFSYLNQLINPEFFQYIGLVPLSAGQTTAAGCQALAGQAAPDGCSYVPVIVDSNNVPVNCRVSCLSTDTIPSQFQGQFDSPILPGQFTVNDQSNLDVFVGNSYFLFTPSPSTIRTAATTSTTTAATATGTASSTTTAVTATTTTVATTTVLTGDALIRTCIDAGLVPDPNCSFNGMGTGIATALTCAQTCASDPSGTTPKDCTAGSHIDQCLCDHGAPDEGCTYLLTGTTSPLTCAKICKPRNFG</sequence>
<feature type="chain" id="PRO_5008898672" evidence="1">
    <location>
        <begin position="21"/>
        <end position="275"/>
    </location>
</feature>
<evidence type="ECO:0000313" key="2">
    <source>
        <dbReference type="EMBL" id="GAV02506.1"/>
    </source>
</evidence>
<dbReference type="EMBL" id="BDGG01000008">
    <property type="protein sequence ID" value="GAV02506.1"/>
    <property type="molecule type" value="Genomic_DNA"/>
</dbReference>
<gene>
    <name evidence="2" type="primary">RvY_13063-1</name>
    <name evidence="2" type="synonym">RvY_13063.1</name>
    <name evidence="2" type="ORF">RvY_13063</name>
</gene>
<comment type="caution">
    <text evidence="2">The sequence shown here is derived from an EMBL/GenBank/DDBJ whole genome shotgun (WGS) entry which is preliminary data.</text>
</comment>
<dbReference type="AlphaFoldDB" id="A0A1D1VNU7"/>
<dbReference type="Proteomes" id="UP000186922">
    <property type="component" value="Unassembled WGS sequence"/>
</dbReference>
<evidence type="ECO:0000313" key="3">
    <source>
        <dbReference type="Proteomes" id="UP000186922"/>
    </source>
</evidence>